<gene>
    <name evidence="6" type="ORF">CD30_15615</name>
</gene>
<keyword evidence="1" id="KW-0479">Metal-binding</keyword>
<keyword evidence="4" id="KW-0812">Transmembrane</keyword>
<feature type="transmembrane region" description="Helical" evidence="4">
    <location>
        <begin position="149"/>
        <end position="167"/>
    </location>
</feature>
<evidence type="ECO:0000313" key="7">
    <source>
        <dbReference type="Proteomes" id="UP000030595"/>
    </source>
</evidence>
<dbReference type="PROSITE" id="PS00196">
    <property type="entry name" value="COPPER_BLUE"/>
    <property type="match status" value="1"/>
</dbReference>
<dbReference type="InterPro" id="IPR028871">
    <property type="entry name" value="BlueCu_1_BS"/>
</dbReference>
<dbReference type="SUPFAM" id="SSF49503">
    <property type="entry name" value="Cupredoxins"/>
    <property type="match status" value="1"/>
</dbReference>
<dbReference type="Pfam" id="PF13473">
    <property type="entry name" value="Cupredoxin_1"/>
    <property type="match status" value="1"/>
</dbReference>
<dbReference type="PANTHER" id="PTHR38439">
    <property type="entry name" value="AURACYANIN-B"/>
    <property type="match status" value="1"/>
</dbReference>
<feature type="region of interest" description="Disordered" evidence="3">
    <location>
        <begin position="245"/>
        <end position="270"/>
    </location>
</feature>
<protein>
    <recommendedName>
        <fullName evidence="5">EfeO-type cupredoxin-like domain-containing protein</fullName>
    </recommendedName>
</protein>
<feature type="domain" description="EfeO-type cupredoxin-like" evidence="5">
    <location>
        <begin position="195"/>
        <end position="301"/>
    </location>
</feature>
<feature type="transmembrane region" description="Helical" evidence="4">
    <location>
        <begin position="36"/>
        <end position="58"/>
    </location>
</feature>
<organism evidence="6 7">
    <name type="scientific">Ureibacillus massiliensis 4400831 = CIP 108448 = CCUG 49529</name>
    <dbReference type="NCBI Taxonomy" id="1211035"/>
    <lineage>
        <taxon>Bacteria</taxon>
        <taxon>Bacillati</taxon>
        <taxon>Bacillota</taxon>
        <taxon>Bacilli</taxon>
        <taxon>Bacillales</taxon>
        <taxon>Caryophanaceae</taxon>
        <taxon>Ureibacillus</taxon>
    </lineage>
</organism>
<dbReference type="AlphaFoldDB" id="A0A0A3JRR1"/>
<dbReference type="PANTHER" id="PTHR38439:SF3">
    <property type="entry name" value="COPPER-RESISTANT CUPROPROTEIN COPI"/>
    <property type="match status" value="1"/>
</dbReference>
<keyword evidence="4" id="KW-1133">Transmembrane helix</keyword>
<accession>A0A0A3JRR1</accession>
<dbReference type="InterPro" id="IPR028096">
    <property type="entry name" value="EfeO_Cupredoxin"/>
</dbReference>
<evidence type="ECO:0000313" key="6">
    <source>
        <dbReference type="EMBL" id="KGR89707.1"/>
    </source>
</evidence>
<feature type="transmembrane region" description="Helical" evidence="4">
    <location>
        <begin position="6"/>
        <end position="24"/>
    </location>
</feature>
<dbReference type="InterPro" id="IPR008972">
    <property type="entry name" value="Cupredoxin"/>
</dbReference>
<keyword evidence="7" id="KW-1185">Reference proteome</keyword>
<evidence type="ECO:0000256" key="3">
    <source>
        <dbReference type="SAM" id="MobiDB-lite"/>
    </source>
</evidence>
<comment type="caution">
    <text evidence="6">The sequence shown here is derived from an EMBL/GenBank/DDBJ whole genome shotgun (WGS) entry which is preliminary data.</text>
</comment>
<evidence type="ECO:0000259" key="5">
    <source>
        <dbReference type="Pfam" id="PF13473"/>
    </source>
</evidence>
<dbReference type="InterPro" id="IPR050845">
    <property type="entry name" value="Cu-binding_ET"/>
</dbReference>
<evidence type="ECO:0000256" key="1">
    <source>
        <dbReference type="ARBA" id="ARBA00022723"/>
    </source>
</evidence>
<keyword evidence="2" id="KW-0186">Copper</keyword>
<proteinExistence type="predicted"/>
<feature type="transmembrane region" description="Helical" evidence="4">
    <location>
        <begin position="118"/>
        <end position="137"/>
    </location>
</feature>
<keyword evidence="4" id="KW-0472">Membrane</keyword>
<dbReference type="eggNOG" id="COG4454">
    <property type="taxonomic scope" value="Bacteria"/>
</dbReference>
<name>A0A0A3JRR1_9BACL</name>
<reference evidence="6 7" key="1">
    <citation type="submission" date="2014-02" db="EMBL/GenBank/DDBJ databases">
        <title>Draft genome sequence of Lysinibacillus massiliensis CCUG 49529.</title>
        <authorList>
            <person name="Zhang F."/>
            <person name="Wang G."/>
            <person name="Zhang L."/>
        </authorList>
    </citation>
    <scope>NUCLEOTIDE SEQUENCE [LARGE SCALE GENOMIC DNA]</scope>
    <source>
        <strain evidence="6 7">CCUG 49529</strain>
    </source>
</reference>
<dbReference type="GO" id="GO:0046872">
    <property type="term" value="F:metal ion binding"/>
    <property type="evidence" value="ECO:0007669"/>
    <property type="project" value="UniProtKB-KW"/>
</dbReference>
<dbReference type="RefSeq" id="WP_036178526.1">
    <property type="nucleotide sequence ID" value="NZ_AVCZ01000036.1"/>
</dbReference>
<dbReference type="Gene3D" id="2.60.40.420">
    <property type="entry name" value="Cupredoxins - blue copper proteins"/>
    <property type="match status" value="1"/>
</dbReference>
<feature type="transmembrane region" description="Helical" evidence="4">
    <location>
        <begin position="70"/>
        <end position="97"/>
    </location>
</feature>
<evidence type="ECO:0000256" key="2">
    <source>
        <dbReference type="ARBA" id="ARBA00023008"/>
    </source>
</evidence>
<dbReference type="EMBL" id="JPVQ01000036">
    <property type="protein sequence ID" value="KGR89707.1"/>
    <property type="molecule type" value="Genomic_DNA"/>
</dbReference>
<dbReference type="Proteomes" id="UP000030595">
    <property type="component" value="Unassembled WGS sequence"/>
</dbReference>
<sequence length="313" mass="34719">MDYYQTFILTSLLVLTLVITILSSRMKSVITPMQGMSITMFFSMNMGLTAGVLLGGYLQGNLYQSTILSIVIGVIAGLLCGISFGTISCLEGIMSGLMGGMMGAMLGEMINGEQLVKLVRLFLLLTISTIFLFLIFPNKSNQKGVNNKIWLLKPLLLVSIISFYLFGGVSYAENRIKLATNPPLHNEHTQITPSEKNEVKESKEIIIKILDMRYSPSNFVLEKNQPVKLILKNEDTVEHDIEIKIPTNSKEESEDNHENHGNEGNLENTIHLHTGPKEEQMIIFTPTASGLYEFVCTVPGHKESGMVGWITVT</sequence>
<evidence type="ECO:0000256" key="4">
    <source>
        <dbReference type="SAM" id="Phobius"/>
    </source>
</evidence>